<keyword evidence="9 12" id="KW-0201">Cytochrome c-type biogenesis</keyword>
<evidence type="ECO:0000256" key="4">
    <source>
        <dbReference type="ARBA" id="ARBA00016461"/>
    </source>
</evidence>
<dbReference type="EMBL" id="FQYO01000003">
    <property type="protein sequence ID" value="SHI90047.1"/>
    <property type="molecule type" value="Genomic_DNA"/>
</dbReference>
<evidence type="ECO:0000256" key="3">
    <source>
        <dbReference type="ARBA" id="ARBA00008741"/>
    </source>
</evidence>
<dbReference type="AlphaFoldDB" id="A0A1M6EX24"/>
<evidence type="ECO:0000256" key="12">
    <source>
        <dbReference type="RuleBase" id="RU363101"/>
    </source>
</evidence>
<accession>A0A1M6EX24</accession>
<evidence type="ECO:0000313" key="13">
    <source>
        <dbReference type="EMBL" id="SHI90047.1"/>
    </source>
</evidence>
<evidence type="ECO:0000256" key="10">
    <source>
        <dbReference type="ARBA" id="ARBA00022989"/>
    </source>
</evidence>
<comment type="function">
    <text evidence="1 12">Required for the export of heme to the periplasm for the biogenesis of c-type cytochromes.</text>
</comment>
<dbReference type="GO" id="GO:0015886">
    <property type="term" value="P:heme transport"/>
    <property type="evidence" value="ECO:0007669"/>
    <property type="project" value="InterPro"/>
</dbReference>
<keyword evidence="6 12" id="KW-1003">Cell membrane</keyword>
<dbReference type="InterPro" id="IPR007078">
    <property type="entry name" value="Haem_export_protD_CcmD"/>
</dbReference>
<keyword evidence="7 12" id="KW-0997">Cell inner membrane</keyword>
<evidence type="ECO:0000256" key="8">
    <source>
        <dbReference type="ARBA" id="ARBA00022692"/>
    </source>
</evidence>
<evidence type="ECO:0000256" key="1">
    <source>
        <dbReference type="ARBA" id="ARBA00002442"/>
    </source>
</evidence>
<dbReference type="Pfam" id="PF04995">
    <property type="entry name" value="CcmD"/>
    <property type="match status" value="1"/>
</dbReference>
<name>A0A1M6EX24_9RHOB</name>
<dbReference type="NCBIfam" id="TIGR03141">
    <property type="entry name" value="cytochro_ccmD"/>
    <property type="match status" value="1"/>
</dbReference>
<sequence>MPDLGRYAAEVLASYGVSLVLLVGLVWASYARSARVARELREVERDGR</sequence>
<keyword evidence="14" id="KW-1185">Reference proteome</keyword>
<keyword evidence="11 12" id="KW-0472">Membrane</keyword>
<gene>
    <name evidence="13" type="ORF">SAMN05444417_2226</name>
</gene>
<keyword evidence="10 12" id="KW-1133">Transmembrane helix</keyword>
<comment type="similarity">
    <text evidence="3 12">Belongs to the CcmD/CycX/HelD family.</text>
</comment>
<comment type="subcellular location">
    <subcellularLocation>
        <location evidence="2 12">Cell inner membrane</location>
        <topology evidence="2 12">Single-pass membrane protein</topology>
    </subcellularLocation>
</comment>
<dbReference type="RefSeq" id="WP_425303924.1">
    <property type="nucleotide sequence ID" value="NZ_FQYO01000003.1"/>
</dbReference>
<dbReference type="Proteomes" id="UP000184292">
    <property type="component" value="Unassembled WGS sequence"/>
</dbReference>
<keyword evidence="8 12" id="KW-0812">Transmembrane</keyword>
<dbReference type="GO" id="GO:0005886">
    <property type="term" value="C:plasma membrane"/>
    <property type="evidence" value="ECO:0007669"/>
    <property type="project" value="UniProtKB-SubCell"/>
</dbReference>
<evidence type="ECO:0000256" key="7">
    <source>
        <dbReference type="ARBA" id="ARBA00022519"/>
    </source>
</evidence>
<keyword evidence="5 12" id="KW-0813">Transport</keyword>
<evidence type="ECO:0000256" key="5">
    <source>
        <dbReference type="ARBA" id="ARBA00022448"/>
    </source>
</evidence>
<protein>
    <recommendedName>
        <fullName evidence="4 12">Heme exporter protein D</fullName>
    </recommendedName>
</protein>
<evidence type="ECO:0000256" key="2">
    <source>
        <dbReference type="ARBA" id="ARBA00004377"/>
    </source>
</evidence>
<dbReference type="GO" id="GO:0017004">
    <property type="term" value="P:cytochrome complex assembly"/>
    <property type="evidence" value="ECO:0007669"/>
    <property type="project" value="UniProtKB-KW"/>
</dbReference>
<evidence type="ECO:0000256" key="9">
    <source>
        <dbReference type="ARBA" id="ARBA00022748"/>
    </source>
</evidence>
<evidence type="ECO:0000313" key="14">
    <source>
        <dbReference type="Proteomes" id="UP000184292"/>
    </source>
</evidence>
<proteinExistence type="inferred from homology"/>
<reference evidence="13 14" key="1">
    <citation type="submission" date="2016-11" db="EMBL/GenBank/DDBJ databases">
        <authorList>
            <person name="Jaros S."/>
            <person name="Januszkiewicz K."/>
            <person name="Wedrychowicz H."/>
        </authorList>
    </citation>
    <scope>NUCLEOTIDE SEQUENCE [LARGE SCALE GENOMIC DNA]</scope>
    <source>
        <strain evidence="13 14">DSM 100565</strain>
    </source>
</reference>
<evidence type="ECO:0000256" key="11">
    <source>
        <dbReference type="ARBA" id="ARBA00023136"/>
    </source>
</evidence>
<evidence type="ECO:0000256" key="6">
    <source>
        <dbReference type="ARBA" id="ARBA00022475"/>
    </source>
</evidence>
<organism evidence="13 14">
    <name type="scientific">Wenxinia saemankumensis</name>
    <dbReference type="NCBI Taxonomy" id="1447782"/>
    <lineage>
        <taxon>Bacteria</taxon>
        <taxon>Pseudomonadati</taxon>
        <taxon>Pseudomonadota</taxon>
        <taxon>Alphaproteobacteria</taxon>
        <taxon>Rhodobacterales</taxon>
        <taxon>Roseobacteraceae</taxon>
        <taxon>Wenxinia</taxon>
    </lineage>
</organism>
<feature type="transmembrane region" description="Helical" evidence="12">
    <location>
        <begin position="12"/>
        <end position="31"/>
    </location>
</feature>